<dbReference type="InterPro" id="IPR010331">
    <property type="entry name" value="ExoD"/>
</dbReference>
<feature type="transmembrane region" description="Helical" evidence="1">
    <location>
        <begin position="38"/>
        <end position="56"/>
    </location>
</feature>
<dbReference type="EMBL" id="WWNR01000004">
    <property type="protein sequence ID" value="MZQ89127.1"/>
    <property type="molecule type" value="Genomic_DNA"/>
</dbReference>
<proteinExistence type="predicted"/>
<evidence type="ECO:0000313" key="2">
    <source>
        <dbReference type="EMBL" id="MZQ89127.1"/>
    </source>
</evidence>
<dbReference type="OrthoDB" id="8550083at2"/>
<sequence length="211" mass="22862">MGRRRWVRRAAPPKRRLSLILAELAEDGTRERISVADLVQILQARAFGALLLVFALPNVLPAPPGTSGILGLPLLYLAAQMMLGIRPWLPPFISKRSMLREDFAALITRVTPILERAERLLVPRLPALSSPTAERIVGGLCLVLAIVLVLPIPLGNMLPAFAICLIALGILERDGVWILAGSATGLAALLIVYAVVYAMIKAAMFVIFNAF</sequence>
<reference evidence="2 3" key="1">
    <citation type="submission" date="2020-01" db="EMBL/GenBank/DDBJ databases">
        <title>Frigidibacter albus SP32T (=CGMCC 1.13995T).</title>
        <authorList>
            <person name="Liao X."/>
        </authorList>
    </citation>
    <scope>NUCLEOTIDE SEQUENCE [LARGE SCALE GENOMIC DNA]</scope>
    <source>
        <strain evidence="2 3">SP32</strain>
    </source>
</reference>
<evidence type="ECO:0000313" key="3">
    <source>
        <dbReference type="Proteomes" id="UP000477083"/>
    </source>
</evidence>
<keyword evidence="3" id="KW-1185">Reference proteome</keyword>
<feature type="transmembrane region" description="Helical" evidence="1">
    <location>
        <begin position="176"/>
        <end position="200"/>
    </location>
</feature>
<dbReference type="Pfam" id="PF06055">
    <property type="entry name" value="ExoD"/>
    <property type="match status" value="1"/>
</dbReference>
<evidence type="ECO:0000256" key="1">
    <source>
        <dbReference type="SAM" id="Phobius"/>
    </source>
</evidence>
<dbReference type="Proteomes" id="UP000477083">
    <property type="component" value="Unassembled WGS sequence"/>
</dbReference>
<feature type="transmembrane region" description="Helical" evidence="1">
    <location>
        <begin position="68"/>
        <end position="89"/>
    </location>
</feature>
<dbReference type="PANTHER" id="PTHR41795:SF1">
    <property type="entry name" value="EXOPOLYSACCHARIDE SYNTHESIS PROTEIN"/>
    <property type="match status" value="1"/>
</dbReference>
<organism evidence="2 3">
    <name type="scientific">Frigidibacter albus</name>
    <dbReference type="NCBI Taxonomy" id="1465486"/>
    <lineage>
        <taxon>Bacteria</taxon>
        <taxon>Pseudomonadati</taxon>
        <taxon>Pseudomonadota</taxon>
        <taxon>Alphaproteobacteria</taxon>
        <taxon>Rhodobacterales</taxon>
        <taxon>Paracoccaceae</taxon>
        <taxon>Frigidibacter</taxon>
    </lineage>
</organism>
<name>A0A6L8VFI9_9RHOB</name>
<keyword evidence="1" id="KW-1133">Transmembrane helix</keyword>
<comment type="caution">
    <text evidence="2">The sequence shown here is derived from an EMBL/GenBank/DDBJ whole genome shotgun (WGS) entry which is preliminary data.</text>
</comment>
<accession>A0A6L8VFI9</accession>
<dbReference type="PIRSF" id="PIRSF033239">
    <property type="entry name" value="ExoD"/>
    <property type="match status" value="1"/>
</dbReference>
<keyword evidence="1" id="KW-0472">Membrane</keyword>
<gene>
    <name evidence="2" type="ORF">GS660_08445</name>
</gene>
<keyword evidence="1" id="KW-0812">Transmembrane</keyword>
<protein>
    <submittedName>
        <fullName evidence="2">Exopolysaccharide biosynthesis protein</fullName>
    </submittedName>
</protein>
<feature type="transmembrane region" description="Helical" evidence="1">
    <location>
        <begin position="137"/>
        <end position="170"/>
    </location>
</feature>
<dbReference type="PANTHER" id="PTHR41795">
    <property type="entry name" value="EXOPOLYSACCHARIDE SYNTHESIS PROTEIN"/>
    <property type="match status" value="1"/>
</dbReference>
<dbReference type="AlphaFoldDB" id="A0A6L8VFI9"/>